<evidence type="ECO:0000256" key="5">
    <source>
        <dbReference type="ARBA" id="ARBA00068096"/>
    </source>
</evidence>
<dbReference type="InterPro" id="IPR001254">
    <property type="entry name" value="Trypsin_dom"/>
</dbReference>
<dbReference type="CDD" id="cd00190">
    <property type="entry name" value="Tryp_SPc"/>
    <property type="match status" value="1"/>
</dbReference>
<comment type="similarity">
    <text evidence="4">Belongs to the peptidase S1 family. CLIP subfamily.</text>
</comment>
<dbReference type="Pfam" id="PF00089">
    <property type="entry name" value="Trypsin"/>
    <property type="match status" value="1"/>
</dbReference>
<dbReference type="Gene3D" id="2.40.10.10">
    <property type="entry name" value="Trypsin-like serine proteases"/>
    <property type="match status" value="1"/>
</dbReference>
<gene>
    <name evidence="9" type="primary">LOC107222721</name>
</gene>
<name>A0A6J0BSC5_NEOLC</name>
<evidence type="ECO:0000259" key="7">
    <source>
        <dbReference type="PROSITE" id="PS50240"/>
    </source>
</evidence>
<dbReference type="PRINTS" id="PR00722">
    <property type="entry name" value="CHYMOTRYPSIN"/>
</dbReference>
<evidence type="ECO:0000256" key="2">
    <source>
        <dbReference type="ARBA" id="ARBA00022525"/>
    </source>
</evidence>
<dbReference type="GO" id="GO:0006508">
    <property type="term" value="P:proteolysis"/>
    <property type="evidence" value="ECO:0007669"/>
    <property type="project" value="InterPro"/>
</dbReference>
<evidence type="ECO:0000256" key="3">
    <source>
        <dbReference type="ARBA" id="ARBA00023157"/>
    </source>
</evidence>
<dbReference type="RefSeq" id="XP_015517696.1">
    <property type="nucleotide sequence ID" value="XM_015662210.2"/>
</dbReference>
<accession>A0A6J0BSC5</accession>
<dbReference type="GeneID" id="107222721"/>
<evidence type="ECO:0000313" key="9">
    <source>
        <dbReference type="RefSeq" id="XP_015517696.1"/>
    </source>
</evidence>
<evidence type="ECO:0000256" key="1">
    <source>
        <dbReference type="ARBA" id="ARBA00004613"/>
    </source>
</evidence>
<keyword evidence="8" id="KW-1185">Reference proteome</keyword>
<dbReference type="FunFam" id="2.40.10.10:FF:000038">
    <property type="entry name" value="Serine protease"/>
    <property type="match status" value="1"/>
</dbReference>
<dbReference type="PANTHER" id="PTHR24256">
    <property type="entry name" value="TRYPTASE-RELATED"/>
    <property type="match status" value="1"/>
</dbReference>
<dbReference type="SMART" id="SM00020">
    <property type="entry name" value="Tryp_SPc"/>
    <property type="match status" value="1"/>
</dbReference>
<dbReference type="InParanoid" id="A0A6J0BSC5"/>
<comment type="subcellular location">
    <subcellularLocation>
        <location evidence="1">Secreted</location>
    </subcellularLocation>
</comment>
<dbReference type="InterPro" id="IPR051487">
    <property type="entry name" value="Ser/Thr_Proteases_Immune/Dev"/>
</dbReference>
<evidence type="ECO:0000256" key="6">
    <source>
        <dbReference type="ARBA" id="ARBA00076468"/>
    </source>
</evidence>
<dbReference type="InterPro" id="IPR043504">
    <property type="entry name" value="Peptidase_S1_PA_chymotrypsin"/>
</dbReference>
<evidence type="ECO:0000256" key="4">
    <source>
        <dbReference type="ARBA" id="ARBA00024195"/>
    </source>
</evidence>
<evidence type="ECO:0000313" key="8">
    <source>
        <dbReference type="Proteomes" id="UP000829291"/>
    </source>
</evidence>
<dbReference type="AlphaFoldDB" id="A0A6J0BSC5"/>
<dbReference type="GO" id="GO:0004252">
    <property type="term" value="F:serine-type endopeptidase activity"/>
    <property type="evidence" value="ECO:0007669"/>
    <property type="project" value="InterPro"/>
</dbReference>
<dbReference type="SUPFAM" id="SSF50494">
    <property type="entry name" value="Trypsin-like serine proteases"/>
    <property type="match status" value="1"/>
</dbReference>
<dbReference type="InterPro" id="IPR001314">
    <property type="entry name" value="Peptidase_S1A"/>
</dbReference>
<dbReference type="PROSITE" id="PS50240">
    <property type="entry name" value="TRYPSIN_DOM"/>
    <property type="match status" value="1"/>
</dbReference>
<keyword evidence="2" id="KW-0964">Secreted</keyword>
<proteinExistence type="inferred from homology"/>
<protein>
    <recommendedName>
        <fullName evidence="5">Phenoloxidase-activating factor 2</fullName>
    </recommendedName>
    <alternativeName>
        <fullName evidence="6">Prophenoloxidase-activating factor II</fullName>
    </alternativeName>
</protein>
<dbReference type="GO" id="GO:0005576">
    <property type="term" value="C:extracellular region"/>
    <property type="evidence" value="ECO:0007669"/>
    <property type="project" value="UniProtKB-SubCell"/>
</dbReference>
<keyword evidence="3" id="KW-1015">Disulfide bond</keyword>
<organism evidence="9">
    <name type="scientific">Neodiprion lecontei</name>
    <name type="common">Redheaded pine sawfly</name>
    <dbReference type="NCBI Taxonomy" id="441921"/>
    <lineage>
        <taxon>Eukaryota</taxon>
        <taxon>Metazoa</taxon>
        <taxon>Ecdysozoa</taxon>
        <taxon>Arthropoda</taxon>
        <taxon>Hexapoda</taxon>
        <taxon>Insecta</taxon>
        <taxon>Pterygota</taxon>
        <taxon>Neoptera</taxon>
        <taxon>Endopterygota</taxon>
        <taxon>Hymenoptera</taxon>
        <taxon>Tenthredinoidea</taxon>
        <taxon>Diprionidae</taxon>
        <taxon>Diprioninae</taxon>
        <taxon>Neodiprion</taxon>
    </lineage>
</organism>
<dbReference type="KEGG" id="nlo:107222721"/>
<sequence>MFKYRVNYTCRSFVLFLVIQNCYESTFGQTQTIVFAQMTMQTQPPPSNTAAGMSGMSCKCVPMGTCAAPTAAGIDIRIVNMGSTACTSGLQYCCTSNGNTASQLNDAACGRRKIPLTTQAPGIASYGAYPWQAALLMPNNNYIGSGVLLDSNNVLTAAHKVATLSNNGFKVRLGEWDAQSLSEQYPYQEYNVAKVFVHPSFNAQNLQNDVAIIRLSSTVPISSSPGISTICPPTGMPAAQTRCWVSGWGKNAFGPNGAYQSIMKEVDVPILDQGNCENRLRGTRLGQFFNLSRDSFMCAGGEANKDACTGDGGSPLVCLIQGQWQLVGLVAWGIGCAMSGVPGVYVNVPNYLTWIMQQIGRTD</sequence>
<reference evidence="9" key="1">
    <citation type="submission" date="2025-08" db="UniProtKB">
        <authorList>
            <consortium name="RefSeq"/>
        </authorList>
    </citation>
    <scope>IDENTIFICATION</scope>
    <source>
        <tissue evidence="9">Thorax and Abdomen</tissue>
    </source>
</reference>
<feature type="domain" description="Peptidase S1" evidence="7">
    <location>
        <begin position="107"/>
        <end position="360"/>
    </location>
</feature>
<dbReference type="Proteomes" id="UP000829291">
    <property type="component" value="Chromosome 6"/>
</dbReference>
<dbReference type="InterPro" id="IPR009003">
    <property type="entry name" value="Peptidase_S1_PA"/>
</dbReference>
<dbReference type="OrthoDB" id="6656697at2759"/>